<feature type="transmembrane region" description="Helical" evidence="9">
    <location>
        <begin position="321"/>
        <end position="343"/>
    </location>
</feature>
<evidence type="ECO:0000256" key="9">
    <source>
        <dbReference type="SAM" id="Phobius"/>
    </source>
</evidence>
<feature type="region of interest" description="Disordered" evidence="8">
    <location>
        <begin position="1"/>
        <end position="25"/>
    </location>
</feature>
<dbReference type="PROSITE" id="PS50850">
    <property type="entry name" value="MFS"/>
    <property type="match status" value="1"/>
</dbReference>
<evidence type="ECO:0000256" key="8">
    <source>
        <dbReference type="SAM" id="MobiDB-lite"/>
    </source>
</evidence>
<name>A0ABU0F2Y7_9PSEU</name>
<evidence type="ECO:0000313" key="12">
    <source>
        <dbReference type="Proteomes" id="UP001229651"/>
    </source>
</evidence>
<evidence type="ECO:0000256" key="7">
    <source>
        <dbReference type="ARBA" id="ARBA00023136"/>
    </source>
</evidence>
<evidence type="ECO:0000313" key="11">
    <source>
        <dbReference type="EMBL" id="MDQ0381397.1"/>
    </source>
</evidence>
<feature type="transmembrane region" description="Helical" evidence="9">
    <location>
        <begin position="349"/>
        <end position="371"/>
    </location>
</feature>
<gene>
    <name evidence="11" type="ORF">FB470_005391</name>
</gene>
<comment type="subcellular location">
    <subcellularLocation>
        <location evidence="1">Cell membrane</location>
        <topology evidence="1">Multi-pass membrane protein</topology>
    </subcellularLocation>
</comment>
<dbReference type="InterPro" id="IPR005829">
    <property type="entry name" value="Sugar_transporter_CS"/>
</dbReference>
<proteinExistence type="predicted"/>
<dbReference type="SUPFAM" id="SSF103473">
    <property type="entry name" value="MFS general substrate transporter"/>
    <property type="match status" value="1"/>
</dbReference>
<feature type="transmembrane region" description="Helical" evidence="9">
    <location>
        <begin position="166"/>
        <end position="189"/>
    </location>
</feature>
<evidence type="ECO:0000256" key="5">
    <source>
        <dbReference type="ARBA" id="ARBA00022847"/>
    </source>
</evidence>
<evidence type="ECO:0000256" key="2">
    <source>
        <dbReference type="ARBA" id="ARBA00022448"/>
    </source>
</evidence>
<accession>A0ABU0F2Y7</accession>
<reference evidence="11 12" key="1">
    <citation type="submission" date="2023-07" db="EMBL/GenBank/DDBJ databases">
        <title>Sequencing the genomes of 1000 actinobacteria strains.</title>
        <authorList>
            <person name="Klenk H.-P."/>
        </authorList>
    </citation>
    <scope>NUCLEOTIDE SEQUENCE [LARGE SCALE GENOMIC DNA]</scope>
    <source>
        <strain evidence="11 12">DSM 45805</strain>
    </source>
</reference>
<keyword evidence="5" id="KW-0769">Symport</keyword>
<protein>
    <submittedName>
        <fullName evidence="11">MHS family proline/betaine transporter-like MFS transporter</fullName>
    </submittedName>
</protein>
<feature type="transmembrane region" description="Helical" evidence="9">
    <location>
        <begin position="65"/>
        <end position="88"/>
    </location>
</feature>
<dbReference type="Gene3D" id="1.20.1250.20">
    <property type="entry name" value="MFS general substrate transporter like domains"/>
    <property type="match status" value="1"/>
</dbReference>
<keyword evidence="3" id="KW-1003">Cell membrane</keyword>
<evidence type="ECO:0000256" key="1">
    <source>
        <dbReference type="ARBA" id="ARBA00004651"/>
    </source>
</evidence>
<organism evidence="11 12">
    <name type="scientific">Amycolatopsis thermophila</name>
    <dbReference type="NCBI Taxonomy" id="206084"/>
    <lineage>
        <taxon>Bacteria</taxon>
        <taxon>Bacillati</taxon>
        <taxon>Actinomycetota</taxon>
        <taxon>Actinomycetes</taxon>
        <taxon>Pseudonocardiales</taxon>
        <taxon>Pseudonocardiaceae</taxon>
        <taxon>Amycolatopsis</taxon>
    </lineage>
</organism>
<dbReference type="PANTHER" id="PTHR43528">
    <property type="entry name" value="ALPHA-KETOGLUTARATE PERMEASE"/>
    <property type="match status" value="1"/>
</dbReference>
<dbReference type="Pfam" id="PF00083">
    <property type="entry name" value="Sugar_tr"/>
    <property type="match status" value="1"/>
</dbReference>
<dbReference type="InterPro" id="IPR020846">
    <property type="entry name" value="MFS_dom"/>
</dbReference>
<keyword evidence="7 9" id="KW-0472">Membrane</keyword>
<feature type="transmembrane region" description="Helical" evidence="9">
    <location>
        <begin position="201"/>
        <end position="220"/>
    </location>
</feature>
<feature type="transmembrane region" description="Helical" evidence="9">
    <location>
        <begin position="286"/>
        <end position="309"/>
    </location>
</feature>
<evidence type="ECO:0000256" key="3">
    <source>
        <dbReference type="ARBA" id="ARBA00022475"/>
    </source>
</evidence>
<comment type="caution">
    <text evidence="11">The sequence shown here is derived from an EMBL/GenBank/DDBJ whole genome shotgun (WGS) entry which is preliminary data.</text>
</comment>
<feature type="transmembrane region" description="Helical" evidence="9">
    <location>
        <begin position="100"/>
        <end position="119"/>
    </location>
</feature>
<evidence type="ECO:0000256" key="6">
    <source>
        <dbReference type="ARBA" id="ARBA00022989"/>
    </source>
</evidence>
<keyword evidence="2" id="KW-0813">Transport</keyword>
<feature type="transmembrane region" description="Helical" evidence="9">
    <location>
        <begin position="254"/>
        <end position="280"/>
    </location>
</feature>
<dbReference type="RefSeq" id="WP_306996037.1">
    <property type="nucleotide sequence ID" value="NZ_JAUSUT010000001.1"/>
</dbReference>
<evidence type="ECO:0000256" key="4">
    <source>
        <dbReference type="ARBA" id="ARBA00022692"/>
    </source>
</evidence>
<dbReference type="InterPro" id="IPR005828">
    <property type="entry name" value="MFS_sugar_transport-like"/>
</dbReference>
<feature type="domain" description="Major facilitator superfamily (MFS) profile" evidence="10">
    <location>
        <begin position="29"/>
        <end position="439"/>
    </location>
</feature>
<evidence type="ECO:0000259" key="10">
    <source>
        <dbReference type="PROSITE" id="PS50850"/>
    </source>
</evidence>
<dbReference type="Proteomes" id="UP001229651">
    <property type="component" value="Unassembled WGS sequence"/>
</dbReference>
<dbReference type="InterPro" id="IPR051084">
    <property type="entry name" value="H+-coupled_symporters"/>
</dbReference>
<dbReference type="PROSITE" id="PS00217">
    <property type="entry name" value="SUGAR_TRANSPORT_2"/>
    <property type="match status" value="1"/>
</dbReference>
<feature type="transmembrane region" description="Helical" evidence="9">
    <location>
        <begin position="416"/>
        <end position="434"/>
    </location>
</feature>
<keyword evidence="4 9" id="KW-0812">Transmembrane</keyword>
<dbReference type="EMBL" id="JAUSUT010000001">
    <property type="protein sequence ID" value="MDQ0381397.1"/>
    <property type="molecule type" value="Genomic_DNA"/>
</dbReference>
<sequence>MSQPSPLDSEDRVSPETKTPPRTSLARRSILAAGSGNALEFYDFAIFASLTPVISKLFFPSGDPLAAILSTLALFAVGFVMRPVGAIVFGRLADRRGRKISLAVAVLIMGVTTVLIGVMPTYPQAGTVAPVLLCVARLLQGLSVGGEFGTSASFLVEHAPAHRRGLYGSFAFFSSTLGSVLGTLVVLILTVSVSPAGLNSWGWRIPFLLGFPLLVIGLYLRYRIAESPAFEEIKAGNAQERSPLRTLFTQHWRAFLIVIGICVGFNIASSTVQVFVLTYIRSVVGLSAVQALSTVIIATTVGIFLVLVFGRLSDTYGRKPLLVLACVLTVVLPYPSLLIIGLTGFGPALLGQLVLWIPVAAFGGAIPALFAELFPTKVRASGFGIAYGFGSAIFAGTAPFVATLLIELSGNKTSPAWYMIAAGLITLVVVIASVDRRSRAHEKSRPRGLAGRS</sequence>
<keyword evidence="6 9" id="KW-1133">Transmembrane helix</keyword>
<dbReference type="InterPro" id="IPR036259">
    <property type="entry name" value="MFS_trans_sf"/>
</dbReference>
<dbReference type="PANTHER" id="PTHR43528:SF1">
    <property type="entry name" value="ALPHA-KETOGLUTARATE PERMEASE"/>
    <property type="match status" value="1"/>
</dbReference>
<feature type="transmembrane region" description="Helical" evidence="9">
    <location>
        <begin position="383"/>
        <end position="404"/>
    </location>
</feature>
<keyword evidence="12" id="KW-1185">Reference proteome</keyword>